<comment type="caution">
    <text evidence="2">The sequence shown here is derived from an EMBL/GenBank/DDBJ whole genome shotgun (WGS) entry which is preliminary data.</text>
</comment>
<dbReference type="PANTHER" id="PTHR42305:SF1">
    <property type="entry name" value="MEMBRANE PROTEIN RV1733C-RELATED"/>
    <property type="match status" value="1"/>
</dbReference>
<organism evidence="2 3">
    <name type="scientific">Actinomadura namibiensis</name>
    <dbReference type="NCBI Taxonomy" id="182080"/>
    <lineage>
        <taxon>Bacteria</taxon>
        <taxon>Bacillati</taxon>
        <taxon>Actinomycetota</taxon>
        <taxon>Actinomycetes</taxon>
        <taxon>Streptosporangiales</taxon>
        <taxon>Thermomonosporaceae</taxon>
        <taxon>Actinomadura</taxon>
    </lineage>
</organism>
<dbReference type="AlphaFoldDB" id="A0A7W3LKM9"/>
<name>A0A7W3LKM9_ACTNM</name>
<dbReference type="RefSeq" id="WP_182842173.1">
    <property type="nucleotide sequence ID" value="NZ_BAAALP010000025.1"/>
</dbReference>
<evidence type="ECO:0008006" key="4">
    <source>
        <dbReference type="Google" id="ProtNLM"/>
    </source>
</evidence>
<evidence type="ECO:0000313" key="2">
    <source>
        <dbReference type="EMBL" id="MBA8949808.1"/>
    </source>
</evidence>
<sequence length="197" mass="21541">MSSPGRRTLRRRLGLERSPLRRPIDRIQRWIALALLLFTVAAAPPAALWCAGLAHDAGTRAERAERASRHQVTATVTAVGGVGSRGDRYVHETVRATWTAPGGGAREGTLPGWRDVRAGQTTRIWVDARGQVAPRPRPHSRTVTDTVYAGVAAALAAGAPSLLGYLLLRRRCDRRRDAMWDAAWARMDADAGRNHPF</sequence>
<gene>
    <name evidence="2" type="ORF">HNR61_001406</name>
</gene>
<dbReference type="PANTHER" id="PTHR42305">
    <property type="entry name" value="MEMBRANE PROTEIN RV1733C-RELATED"/>
    <property type="match status" value="1"/>
</dbReference>
<proteinExistence type="predicted"/>
<dbReference type="InterPro" id="IPR039708">
    <property type="entry name" value="MT1774/Rv1733c-like"/>
</dbReference>
<dbReference type="Proteomes" id="UP000572680">
    <property type="component" value="Unassembled WGS sequence"/>
</dbReference>
<keyword evidence="1" id="KW-0472">Membrane</keyword>
<keyword evidence="1" id="KW-1133">Transmembrane helix</keyword>
<evidence type="ECO:0000313" key="3">
    <source>
        <dbReference type="Proteomes" id="UP000572680"/>
    </source>
</evidence>
<evidence type="ECO:0000256" key="1">
    <source>
        <dbReference type="SAM" id="Phobius"/>
    </source>
</evidence>
<dbReference type="EMBL" id="JACJIA010000001">
    <property type="protein sequence ID" value="MBA8949808.1"/>
    <property type="molecule type" value="Genomic_DNA"/>
</dbReference>
<protein>
    <recommendedName>
        <fullName evidence="4">Integral membrane protein</fullName>
    </recommendedName>
</protein>
<accession>A0A7W3LKM9</accession>
<reference evidence="2 3" key="1">
    <citation type="submission" date="2020-08" db="EMBL/GenBank/DDBJ databases">
        <title>Genomic Encyclopedia of Type Strains, Phase IV (KMG-IV): sequencing the most valuable type-strain genomes for metagenomic binning, comparative biology and taxonomic classification.</title>
        <authorList>
            <person name="Goeker M."/>
        </authorList>
    </citation>
    <scope>NUCLEOTIDE SEQUENCE [LARGE SCALE GENOMIC DNA]</scope>
    <source>
        <strain evidence="2 3">DSM 44197</strain>
    </source>
</reference>
<keyword evidence="3" id="KW-1185">Reference proteome</keyword>
<feature type="transmembrane region" description="Helical" evidence="1">
    <location>
        <begin position="147"/>
        <end position="168"/>
    </location>
</feature>
<keyword evidence="1" id="KW-0812">Transmembrane</keyword>